<dbReference type="InterPro" id="IPR036866">
    <property type="entry name" value="RibonucZ/Hydroxyglut_hydro"/>
</dbReference>
<proteinExistence type="predicted"/>
<comment type="caution">
    <text evidence="3">The sequence shown here is derived from an EMBL/GenBank/DDBJ whole genome shotgun (WGS) entry which is preliminary data.</text>
</comment>
<dbReference type="AlphaFoldDB" id="X0YTF6"/>
<dbReference type="SMART" id="SM00849">
    <property type="entry name" value="Lactamase_B"/>
    <property type="match status" value="1"/>
</dbReference>
<accession>X0YTF6</accession>
<dbReference type="Gene3D" id="3.60.15.10">
    <property type="entry name" value="Ribonuclease Z/Hydroxyacylglutathione hydrolase-like"/>
    <property type="match status" value="1"/>
</dbReference>
<evidence type="ECO:0000259" key="2">
    <source>
        <dbReference type="SMART" id="SM00849"/>
    </source>
</evidence>
<sequence length="238" mass="26100">QEQEDAREEVTEVAPGVLRMELPIRMPGLGHVNCYALVDGDGVALVDPGLPGPATFKALTERLRQADLAVRNVHTVIVTHSHPDHFGGASRLAKEAGAKVIAHRDFRFGVADPKHAEPEVSVDDLAAQREGEGSPPPAKARPRRLRGGEPSWKAHSKTPWGGESPRPPFRMRMRYRMMHWIGRAGFMPEVTDTVEAGDVLRLAGREFFVVHTPGHTEDHICLHDPAEGVFLAGDHVLP</sequence>
<feature type="region of interest" description="Disordered" evidence="1">
    <location>
        <begin position="124"/>
        <end position="168"/>
    </location>
</feature>
<feature type="non-terminal residue" evidence="3">
    <location>
        <position position="1"/>
    </location>
</feature>
<organism evidence="3">
    <name type="scientific">marine sediment metagenome</name>
    <dbReference type="NCBI Taxonomy" id="412755"/>
    <lineage>
        <taxon>unclassified sequences</taxon>
        <taxon>metagenomes</taxon>
        <taxon>ecological metagenomes</taxon>
    </lineage>
</organism>
<dbReference type="SUPFAM" id="SSF56281">
    <property type="entry name" value="Metallo-hydrolase/oxidoreductase"/>
    <property type="match status" value="1"/>
</dbReference>
<dbReference type="InterPro" id="IPR050855">
    <property type="entry name" value="NDM-1-like"/>
</dbReference>
<reference evidence="3" key="1">
    <citation type="journal article" date="2014" name="Front. Microbiol.">
        <title>High frequency of phylogenetically diverse reductive dehalogenase-homologous genes in deep subseafloor sedimentary metagenomes.</title>
        <authorList>
            <person name="Kawai M."/>
            <person name="Futagami T."/>
            <person name="Toyoda A."/>
            <person name="Takaki Y."/>
            <person name="Nishi S."/>
            <person name="Hori S."/>
            <person name="Arai W."/>
            <person name="Tsubouchi T."/>
            <person name="Morono Y."/>
            <person name="Uchiyama I."/>
            <person name="Ito T."/>
            <person name="Fujiyama A."/>
            <person name="Inagaki F."/>
            <person name="Takami H."/>
        </authorList>
    </citation>
    <scope>NUCLEOTIDE SEQUENCE</scope>
    <source>
        <strain evidence="3">Expedition CK06-06</strain>
    </source>
</reference>
<gene>
    <name evidence="3" type="ORF">S01H1_75528</name>
</gene>
<feature type="non-terminal residue" evidence="3">
    <location>
        <position position="238"/>
    </location>
</feature>
<evidence type="ECO:0000313" key="3">
    <source>
        <dbReference type="EMBL" id="GAG50017.1"/>
    </source>
</evidence>
<feature type="domain" description="Metallo-beta-lactamase" evidence="2">
    <location>
        <begin position="31"/>
        <end position="238"/>
    </location>
</feature>
<protein>
    <recommendedName>
        <fullName evidence="2">Metallo-beta-lactamase domain-containing protein</fullName>
    </recommendedName>
</protein>
<dbReference type="PANTHER" id="PTHR42951">
    <property type="entry name" value="METALLO-BETA-LACTAMASE DOMAIN-CONTAINING"/>
    <property type="match status" value="1"/>
</dbReference>
<dbReference type="Pfam" id="PF00753">
    <property type="entry name" value="Lactamase_B"/>
    <property type="match status" value="1"/>
</dbReference>
<name>X0YTF6_9ZZZZ</name>
<evidence type="ECO:0000256" key="1">
    <source>
        <dbReference type="SAM" id="MobiDB-lite"/>
    </source>
</evidence>
<dbReference type="InterPro" id="IPR001279">
    <property type="entry name" value="Metallo-B-lactamas"/>
</dbReference>
<dbReference type="EMBL" id="BARS01050618">
    <property type="protein sequence ID" value="GAG50017.1"/>
    <property type="molecule type" value="Genomic_DNA"/>
</dbReference>